<evidence type="ECO:0000256" key="1">
    <source>
        <dbReference type="SAM" id="MobiDB-lite"/>
    </source>
</evidence>
<protein>
    <submittedName>
        <fullName evidence="2">Uncharacterized protein</fullName>
    </submittedName>
</protein>
<gene>
    <name evidence="2" type="ORF">AT728_20855</name>
</gene>
<dbReference type="OrthoDB" id="4327199at2"/>
<accession>A0A0W7X5N6</accession>
<comment type="caution">
    <text evidence="2">The sequence shown here is derived from an EMBL/GenBank/DDBJ whole genome shotgun (WGS) entry which is preliminary data.</text>
</comment>
<feature type="region of interest" description="Disordered" evidence="1">
    <location>
        <begin position="85"/>
        <end position="132"/>
    </location>
</feature>
<organism evidence="2 3">
    <name type="scientific">Streptomyces silvensis</name>
    <dbReference type="NCBI Taxonomy" id="1765722"/>
    <lineage>
        <taxon>Bacteria</taxon>
        <taxon>Bacillati</taxon>
        <taxon>Actinomycetota</taxon>
        <taxon>Actinomycetes</taxon>
        <taxon>Kitasatosporales</taxon>
        <taxon>Streptomycetaceae</taxon>
        <taxon>Streptomyces</taxon>
    </lineage>
</organism>
<reference evidence="2 3" key="1">
    <citation type="submission" date="2015-12" db="EMBL/GenBank/DDBJ databases">
        <title>Draft genome sequence of Streptomyces silvensis ATCC 53525, a producer of novel hormone antagonists.</title>
        <authorList>
            <person name="Johnston C.W."/>
            <person name="Li Y."/>
            <person name="Magarvey N.A."/>
        </authorList>
    </citation>
    <scope>NUCLEOTIDE SEQUENCE [LARGE SCALE GENOMIC DNA]</scope>
    <source>
        <strain evidence="2 3">ATCC 53525</strain>
    </source>
</reference>
<sequence length="132" mass="14055">MALVARSLPAADCRALLAFLADRIAELPPAQEEPLIAGVNAQLGVYGALLRHLSHGEVGARDAGFLDGIGLALRHVAVRWNGHPDFKEHWSPPRVPVEELLEHGDGAQHRASSRISGTSVPQRPSSGDRPGP</sequence>
<keyword evidence="3" id="KW-1185">Reference proteome</keyword>
<dbReference type="EMBL" id="LOCL01000032">
    <property type="protein sequence ID" value="KUF18075.1"/>
    <property type="molecule type" value="Genomic_DNA"/>
</dbReference>
<dbReference type="RefSeq" id="WP_058847853.1">
    <property type="nucleotide sequence ID" value="NZ_LOCL01000032.1"/>
</dbReference>
<feature type="compositionally biased region" description="Basic and acidic residues" evidence="1">
    <location>
        <begin position="85"/>
        <end position="108"/>
    </location>
</feature>
<feature type="compositionally biased region" description="Polar residues" evidence="1">
    <location>
        <begin position="113"/>
        <end position="125"/>
    </location>
</feature>
<dbReference type="AlphaFoldDB" id="A0A0W7X5N6"/>
<evidence type="ECO:0000313" key="2">
    <source>
        <dbReference type="EMBL" id="KUF18075.1"/>
    </source>
</evidence>
<dbReference type="Proteomes" id="UP000054804">
    <property type="component" value="Unassembled WGS sequence"/>
</dbReference>
<proteinExistence type="predicted"/>
<name>A0A0W7X5N6_9ACTN</name>
<evidence type="ECO:0000313" key="3">
    <source>
        <dbReference type="Proteomes" id="UP000054804"/>
    </source>
</evidence>